<feature type="region of interest" description="Disordered" evidence="1">
    <location>
        <begin position="110"/>
        <end position="134"/>
    </location>
</feature>
<dbReference type="EMBL" id="AAHK01001916">
    <property type="protein sequence ID" value="EAN83771.1"/>
    <property type="molecule type" value="Genomic_DNA"/>
</dbReference>
<dbReference type="InParanoid" id="Q4CU20"/>
<feature type="compositionally biased region" description="Polar residues" evidence="1">
    <location>
        <begin position="111"/>
        <end position="122"/>
    </location>
</feature>
<evidence type="ECO:0000313" key="2">
    <source>
        <dbReference type="EMBL" id="EAN83771.1"/>
    </source>
</evidence>
<proteinExistence type="predicted"/>
<dbReference type="PaxDb" id="353153-Q4CU20"/>
<accession>Q4CU20</accession>
<reference evidence="2 3" key="1">
    <citation type="journal article" date="2005" name="Science">
        <title>The genome sequence of Trypanosoma cruzi, etiologic agent of Chagas disease.</title>
        <authorList>
            <person name="El-Sayed N.M."/>
            <person name="Myler P.J."/>
            <person name="Bartholomeu D.C."/>
            <person name="Nilsson D."/>
            <person name="Aggarwal G."/>
            <person name="Tran A.N."/>
            <person name="Ghedin E."/>
            <person name="Worthey E.A."/>
            <person name="Delcher A.L."/>
            <person name="Blandin G."/>
            <person name="Westenberger S.J."/>
            <person name="Caler E."/>
            <person name="Cerqueira G.C."/>
            <person name="Branche C."/>
            <person name="Haas B."/>
            <person name="Anupama A."/>
            <person name="Arner E."/>
            <person name="Aslund L."/>
            <person name="Attipoe P."/>
            <person name="Bontempi E."/>
            <person name="Bringaud F."/>
            <person name="Burton P."/>
            <person name="Cadag E."/>
            <person name="Campbell D.A."/>
            <person name="Carrington M."/>
            <person name="Crabtree J."/>
            <person name="Darban H."/>
            <person name="da Silveira J.F."/>
            <person name="de Jong P."/>
            <person name="Edwards K."/>
            <person name="Englund P.T."/>
            <person name="Fazelina G."/>
            <person name="Feldblyum T."/>
            <person name="Ferella M."/>
            <person name="Frasch A.C."/>
            <person name="Gull K."/>
            <person name="Horn D."/>
            <person name="Hou L."/>
            <person name="Huang Y."/>
            <person name="Kindlund E."/>
            <person name="Klingbeil M."/>
            <person name="Kluge S."/>
            <person name="Koo H."/>
            <person name="Lacerda D."/>
            <person name="Levin M.J."/>
            <person name="Lorenzi H."/>
            <person name="Louie T."/>
            <person name="Machado C.R."/>
            <person name="McCulloch R."/>
            <person name="McKenna A."/>
            <person name="Mizuno Y."/>
            <person name="Mottram J.C."/>
            <person name="Nelson S."/>
            <person name="Ochaya S."/>
            <person name="Osoegawa K."/>
            <person name="Pai G."/>
            <person name="Parsons M."/>
            <person name="Pentony M."/>
            <person name="Pettersson U."/>
            <person name="Pop M."/>
            <person name="Ramirez J.L."/>
            <person name="Rinta J."/>
            <person name="Robertson L."/>
            <person name="Salzberg S.L."/>
            <person name="Sanchez D.O."/>
            <person name="Seyler A."/>
            <person name="Sharma R."/>
            <person name="Shetty J."/>
            <person name="Simpson A.J."/>
            <person name="Sisk E."/>
            <person name="Tammi M.T."/>
            <person name="Tarleton R."/>
            <person name="Teixeira S."/>
            <person name="Van Aken S."/>
            <person name="Vogt C."/>
            <person name="Ward P.N."/>
            <person name="Wickstead B."/>
            <person name="Wortman J."/>
            <person name="White O."/>
            <person name="Fraser C.M."/>
            <person name="Stuart K.D."/>
            <person name="Andersson B."/>
        </authorList>
    </citation>
    <scope>NUCLEOTIDE SEQUENCE [LARGE SCALE GENOMIC DNA]</scope>
    <source>
        <strain evidence="2 3">CL Brener</strain>
    </source>
</reference>
<comment type="caution">
    <text evidence="2">The sequence shown here is derived from an EMBL/GenBank/DDBJ whole genome shotgun (WGS) entry which is preliminary data.</text>
</comment>
<sequence>MRLPPTLRKACTRPANHKQLPVSVVPSLLTEETGSPLSPPEHLHDVSAATPCRKASGGLMSCPIFGRVRSSVHNMEGTRSTCSAWRSDSWRSPRVRMSQWLHRLFNRRLKNTSPPKMSSLSTSKKRTTHLCKLQ</sequence>
<dbReference type="GeneID" id="3535398"/>
<dbReference type="VEuPathDB" id="TriTrypDB:TcCLB.510545.20"/>
<evidence type="ECO:0000256" key="1">
    <source>
        <dbReference type="SAM" id="MobiDB-lite"/>
    </source>
</evidence>
<dbReference type="Proteomes" id="UP000002296">
    <property type="component" value="Unassembled WGS sequence"/>
</dbReference>
<organism evidence="2 3">
    <name type="scientific">Trypanosoma cruzi (strain CL Brener)</name>
    <dbReference type="NCBI Taxonomy" id="353153"/>
    <lineage>
        <taxon>Eukaryota</taxon>
        <taxon>Discoba</taxon>
        <taxon>Euglenozoa</taxon>
        <taxon>Kinetoplastea</taxon>
        <taxon>Metakinetoplastina</taxon>
        <taxon>Trypanosomatida</taxon>
        <taxon>Trypanosomatidae</taxon>
        <taxon>Trypanosoma</taxon>
        <taxon>Schizotrypanum</taxon>
    </lineage>
</organism>
<gene>
    <name evidence="2" type="ORF">Tc00.1047053510545.20</name>
</gene>
<dbReference type="RefSeq" id="XP_805622.1">
    <property type="nucleotide sequence ID" value="XM_800529.1"/>
</dbReference>
<name>Q4CU20_TRYCC</name>
<keyword evidence="3" id="KW-1185">Reference proteome</keyword>
<dbReference type="AlphaFoldDB" id="Q4CU20"/>
<evidence type="ECO:0000313" key="3">
    <source>
        <dbReference type="Proteomes" id="UP000002296"/>
    </source>
</evidence>
<dbReference type="KEGG" id="tcr:510545.20"/>
<feature type="compositionally biased region" description="Basic residues" evidence="1">
    <location>
        <begin position="123"/>
        <end position="134"/>
    </location>
</feature>
<protein>
    <submittedName>
        <fullName evidence="2">Uncharacterized protein</fullName>
    </submittedName>
</protein>